<dbReference type="OrthoDB" id="965247at2"/>
<dbReference type="RefSeq" id="WP_119669698.1">
    <property type="nucleotide sequence ID" value="NZ_QXED01000006.1"/>
</dbReference>
<gene>
    <name evidence="1" type="ORF">DYU11_21020</name>
</gene>
<sequence>MIKVQDMVQQMRATIGPNRPKPFALIYCTADRKRGTGGQIREIRKAFLVSTRRAGKSRGWKVNVQPLGTRDIISIHLDLILYFNNQDLV</sequence>
<accession>A0A418M469</accession>
<comment type="caution">
    <text evidence="1">The sequence shown here is derived from an EMBL/GenBank/DDBJ whole genome shotgun (WGS) entry which is preliminary data.</text>
</comment>
<evidence type="ECO:0000313" key="1">
    <source>
        <dbReference type="EMBL" id="RIV20530.1"/>
    </source>
</evidence>
<dbReference type="AlphaFoldDB" id="A0A418M469"/>
<dbReference type="EMBL" id="QXED01000006">
    <property type="protein sequence ID" value="RIV20530.1"/>
    <property type="molecule type" value="Genomic_DNA"/>
</dbReference>
<protein>
    <submittedName>
        <fullName evidence="1">Uncharacterized protein</fullName>
    </submittedName>
</protein>
<proteinExistence type="predicted"/>
<evidence type="ECO:0000313" key="2">
    <source>
        <dbReference type="Proteomes" id="UP000283523"/>
    </source>
</evidence>
<keyword evidence="2" id="KW-1185">Reference proteome</keyword>
<reference evidence="1 2" key="1">
    <citation type="submission" date="2018-08" db="EMBL/GenBank/DDBJ databases">
        <title>Fibrisoma montanum sp. nov., isolated from Danxia mountain soil.</title>
        <authorList>
            <person name="Huang Y."/>
        </authorList>
    </citation>
    <scope>NUCLEOTIDE SEQUENCE [LARGE SCALE GENOMIC DNA]</scope>
    <source>
        <strain evidence="1 2">HYT19</strain>
    </source>
</reference>
<organism evidence="1 2">
    <name type="scientific">Fibrisoma montanum</name>
    <dbReference type="NCBI Taxonomy" id="2305895"/>
    <lineage>
        <taxon>Bacteria</taxon>
        <taxon>Pseudomonadati</taxon>
        <taxon>Bacteroidota</taxon>
        <taxon>Cytophagia</taxon>
        <taxon>Cytophagales</taxon>
        <taxon>Spirosomataceae</taxon>
        <taxon>Fibrisoma</taxon>
    </lineage>
</organism>
<name>A0A418M469_9BACT</name>
<dbReference type="Proteomes" id="UP000283523">
    <property type="component" value="Unassembled WGS sequence"/>
</dbReference>